<evidence type="ECO:0000256" key="6">
    <source>
        <dbReference type="SAM" id="Phobius"/>
    </source>
</evidence>
<dbReference type="InterPro" id="IPR050920">
    <property type="entry name" value="Nematode_rcpt-like_delta"/>
</dbReference>
<evidence type="ECO:0000313" key="7">
    <source>
        <dbReference type="EMBL" id="GMS86013.1"/>
    </source>
</evidence>
<proteinExistence type="inferred from homology"/>
<evidence type="ECO:0000313" key="8">
    <source>
        <dbReference type="Proteomes" id="UP001432027"/>
    </source>
</evidence>
<reference evidence="7" key="1">
    <citation type="submission" date="2023-10" db="EMBL/GenBank/DDBJ databases">
        <title>Genome assembly of Pristionchus species.</title>
        <authorList>
            <person name="Yoshida K."/>
            <person name="Sommer R.J."/>
        </authorList>
    </citation>
    <scope>NUCLEOTIDE SEQUENCE</scope>
    <source>
        <strain evidence="7">RS0144</strain>
    </source>
</reference>
<dbReference type="PANTHER" id="PTHR22945">
    <property type="entry name" value="SERPENTINE RECEPTOR, CLASS D DELTA"/>
    <property type="match status" value="1"/>
</dbReference>
<keyword evidence="3 6" id="KW-0812">Transmembrane</keyword>
<dbReference type="GO" id="GO:0016020">
    <property type="term" value="C:membrane"/>
    <property type="evidence" value="ECO:0007669"/>
    <property type="project" value="UniProtKB-SubCell"/>
</dbReference>
<dbReference type="EMBL" id="BTSX01000002">
    <property type="protein sequence ID" value="GMS86013.1"/>
    <property type="molecule type" value="Genomic_DNA"/>
</dbReference>
<evidence type="ECO:0000256" key="4">
    <source>
        <dbReference type="ARBA" id="ARBA00022989"/>
    </source>
</evidence>
<protein>
    <recommendedName>
        <fullName evidence="9">G protein-coupled receptor</fullName>
    </recommendedName>
</protein>
<feature type="transmembrane region" description="Helical" evidence="6">
    <location>
        <begin position="7"/>
        <end position="30"/>
    </location>
</feature>
<name>A0AAV5SS93_9BILA</name>
<organism evidence="7 8">
    <name type="scientific">Pristionchus entomophagus</name>
    <dbReference type="NCBI Taxonomy" id="358040"/>
    <lineage>
        <taxon>Eukaryota</taxon>
        <taxon>Metazoa</taxon>
        <taxon>Ecdysozoa</taxon>
        <taxon>Nematoda</taxon>
        <taxon>Chromadorea</taxon>
        <taxon>Rhabditida</taxon>
        <taxon>Rhabditina</taxon>
        <taxon>Diplogasteromorpha</taxon>
        <taxon>Diplogasteroidea</taxon>
        <taxon>Neodiplogasteridae</taxon>
        <taxon>Pristionchus</taxon>
    </lineage>
</organism>
<keyword evidence="4 6" id="KW-1133">Transmembrane helix</keyword>
<dbReference type="Proteomes" id="UP001432027">
    <property type="component" value="Unassembled WGS sequence"/>
</dbReference>
<dbReference type="AlphaFoldDB" id="A0AAV5SS93"/>
<dbReference type="InterPro" id="IPR019421">
    <property type="entry name" value="7TM_GPCR_serpentine_rcpt_Srd"/>
</dbReference>
<evidence type="ECO:0000256" key="1">
    <source>
        <dbReference type="ARBA" id="ARBA00004141"/>
    </source>
</evidence>
<comment type="caution">
    <text evidence="7">The sequence shown here is derived from an EMBL/GenBank/DDBJ whole genome shotgun (WGS) entry which is preliminary data.</text>
</comment>
<gene>
    <name evidence="7" type="ORF">PENTCL1PPCAC_8188</name>
</gene>
<feature type="transmembrane region" description="Helical" evidence="6">
    <location>
        <begin position="95"/>
        <end position="117"/>
    </location>
</feature>
<evidence type="ECO:0008006" key="9">
    <source>
        <dbReference type="Google" id="ProtNLM"/>
    </source>
</evidence>
<comment type="similarity">
    <text evidence="2">Belongs to the nematode receptor-like protein srd family.</text>
</comment>
<keyword evidence="8" id="KW-1185">Reference proteome</keyword>
<dbReference type="Pfam" id="PF10317">
    <property type="entry name" value="7TM_GPCR_Srd"/>
    <property type="match status" value="1"/>
</dbReference>
<evidence type="ECO:0000256" key="3">
    <source>
        <dbReference type="ARBA" id="ARBA00022692"/>
    </source>
</evidence>
<accession>A0AAV5SS93</accession>
<dbReference type="SUPFAM" id="SSF81321">
    <property type="entry name" value="Family A G protein-coupled receptor-like"/>
    <property type="match status" value="1"/>
</dbReference>
<sequence>MFDSDDIVLAAILSTLDLSAIFVNIAYIWIIRRKTTKALTSYSTLLLNIAYIDILTSFCSLMCIPRVENFSGYVVVVHIGPCTMLSARWCHLVFTGHATFIGLSELFLAISFVYRLWMLRISKTEQQNWIWDAHRIGVVVLTLPTTVNKRLYVDR</sequence>
<evidence type="ECO:0000256" key="5">
    <source>
        <dbReference type="ARBA" id="ARBA00023136"/>
    </source>
</evidence>
<dbReference type="PANTHER" id="PTHR22945:SF40">
    <property type="entry name" value="SERPENTINE RECEPTOR, CLASS D (DELTA)-RELATED"/>
    <property type="match status" value="1"/>
</dbReference>
<comment type="subcellular location">
    <subcellularLocation>
        <location evidence="1">Membrane</location>
        <topology evidence="1">Multi-pass membrane protein</topology>
    </subcellularLocation>
</comment>
<evidence type="ECO:0000256" key="2">
    <source>
        <dbReference type="ARBA" id="ARBA00009166"/>
    </source>
</evidence>
<feature type="transmembrane region" description="Helical" evidence="6">
    <location>
        <begin position="42"/>
        <end position="63"/>
    </location>
</feature>
<keyword evidence="5 6" id="KW-0472">Membrane</keyword>